<dbReference type="PANTHER" id="PTHR43806">
    <property type="entry name" value="PEPTIDASE S8"/>
    <property type="match status" value="1"/>
</dbReference>
<dbReference type="Pfam" id="PF11617">
    <property type="entry name" value="Cu-binding_MopE"/>
    <property type="match status" value="1"/>
</dbReference>
<keyword evidence="7" id="KW-0106">Calcium</keyword>
<dbReference type="SUPFAM" id="SSF141072">
    <property type="entry name" value="CalX-like"/>
    <property type="match status" value="1"/>
</dbReference>
<dbReference type="PRINTS" id="PR00723">
    <property type="entry name" value="SUBTILISIN"/>
</dbReference>
<keyword evidence="4" id="KW-0677">Repeat</keyword>
<evidence type="ECO:0000256" key="1">
    <source>
        <dbReference type="ARBA" id="ARBA00011073"/>
    </source>
</evidence>
<dbReference type="Proteomes" id="UP000218899">
    <property type="component" value="Chromosome"/>
</dbReference>
<keyword evidence="2 8" id="KW-0645">Protease</keyword>
<dbReference type="PROSITE" id="PS51892">
    <property type="entry name" value="SUBTILASE"/>
    <property type="match status" value="1"/>
</dbReference>
<accession>A0A1C7AFF8</accession>
<dbReference type="Gene3D" id="3.40.50.200">
    <property type="entry name" value="Peptidase S8/S53 domain"/>
    <property type="match status" value="1"/>
</dbReference>
<evidence type="ECO:0000256" key="5">
    <source>
        <dbReference type="ARBA" id="ARBA00022801"/>
    </source>
</evidence>
<proteinExistence type="inferred from homology"/>
<feature type="active site" description="Charge relay system" evidence="8">
    <location>
        <position position="214"/>
    </location>
</feature>
<dbReference type="SUPFAM" id="SSF52743">
    <property type="entry name" value="Subtilisin-like"/>
    <property type="match status" value="1"/>
</dbReference>
<keyword evidence="3 9" id="KW-0732">Signal</keyword>
<protein>
    <submittedName>
        <fullName evidence="11">Peptidase S8</fullName>
    </submittedName>
</protein>
<sequence>MREPRTITLRALVLGLACLVCAPVVQAGKLDPGLVGALGKLGPGETVDVIIRCGGKVDARQFRDRDTKVRRQKLIRALRTRAEACESSLRAELRDGPGRPRQLWTINGVAATLPAAAVERLARLPGVERITLDAAVAAPAGAAGGSSAPQWNVQAIRAPELWEHGHDGTGVVVAALDTGVDLDHPDIGPKWRGGTNGWFDPNGEHATPYDASGHGTHTMGLIVGGDAGGSVIGVAPGARWIAAKIFDDGGQSQLSRIHLGLQWALDPDGDPESDDAADIVNNSWYLQNTVNVCDTEFADDIAALRASEIAVVFASGNTGPGPATSVSASNNPGAAAVGAVDASWTVGGFSGRGPSACDGATYPRLVAPGAGVRTADLTLGGLFPDSYVEVTGTSFSAAHVTGGLAVLKGAMAARGIPATVSLLESAVEETAVDLGAPGADNDYGAGLLDLKAAYDWLVSNAGSPAPGQLRFGAAEYSAGEGGGSVTVTVVRAGGSAGEVTVDYATADGTATAGADYVAASGTLIFGDGETTRSFVVTLLDDGAHEGDETLNVTLGRPTGGATLGSPAGAVLTVLEDDPAVIDADADGYASTVDCNDGDAAIHPGAQEIKHDGVDQDCNGHDLTIEILTARYDGGTDTLLVEATSAHGRRAYLVLEGHTWMRWNQSRGLFFLTRTRVGGDPGSVTVSGFEGSETAPTRGP</sequence>
<reference evidence="11 12" key="1">
    <citation type="submission" date="2015-08" db="EMBL/GenBank/DDBJ databases">
        <title>Complete genome sequence of Sulfurifustis variabilis.</title>
        <authorList>
            <person name="Miura A."/>
            <person name="Kojima H."/>
            <person name="Fukui M."/>
        </authorList>
    </citation>
    <scope>NUCLEOTIDE SEQUENCE [LARGE SCALE GENOMIC DNA]</scope>
    <source>
        <strain evidence="12">skN76</strain>
    </source>
</reference>
<dbReference type="InterPro" id="IPR003644">
    <property type="entry name" value="Calx_beta"/>
</dbReference>
<dbReference type="KEGG" id="sva:SVA_3512"/>
<dbReference type="InterPro" id="IPR021655">
    <property type="entry name" value="Put_metal-bd"/>
</dbReference>
<dbReference type="Gene3D" id="2.60.40.2030">
    <property type="match status" value="1"/>
</dbReference>
<evidence type="ECO:0000256" key="4">
    <source>
        <dbReference type="ARBA" id="ARBA00022737"/>
    </source>
</evidence>
<evidence type="ECO:0000256" key="3">
    <source>
        <dbReference type="ARBA" id="ARBA00022729"/>
    </source>
</evidence>
<name>A0A1C7AFF8_9GAMM</name>
<dbReference type="EMBL" id="AP014936">
    <property type="protein sequence ID" value="BAU50048.1"/>
    <property type="molecule type" value="Genomic_DNA"/>
</dbReference>
<dbReference type="SMART" id="SM00237">
    <property type="entry name" value="Calx_beta"/>
    <property type="match status" value="1"/>
</dbReference>
<feature type="active site" description="Charge relay system" evidence="8">
    <location>
        <position position="177"/>
    </location>
</feature>
<evidence type="ECO:0000256" key="2">
    <source>
        <dbReference type="ARBA" id="ARBA00022670"/>
    </source>
</evidence>
<organism evidence="11 12">
    <name type="scientific">Sulfurifustis variabilis</name>
    <dbReference type="NCBI Taxonomy" id="1675686"/>
    <lineage>
        <taxon>Bacteria</taxon>
        <taxon>Pseudomonadati</taxon>
        <taxon>Pseudomonadota</taxon>
        <taxon>Gammaproteobacteria</taxon>
        <taxon>Acidiferrobacterales</taxon>
        <taxon>Acidiferrobacteraceae</taxon>
        <taxon>Sulfurifustis</taxon>
    </lineage>
</organism>
<dbReference type="GO" id="GO:0004252">
    <property type="term" value="F:serine-type endopeptidase activity"/>
    <property type="evidence" value="ECO:0007669"/>
    <property type="project" value="UniProtKB-UniRule"/>
</dbReference>
<dbReference type="PANTHER" id="PTHR43806:SF67">
    <property type="entry name" value="EGF-LIKE DOMAIN-CONTAINING PROTEIN"/>
    <property type="match status" value="1"/>
</dbReference>
<dbReference type="AlphaFoldDB" id="A0A1C7AFF8"/>
<dbReference type="RefSeq" id="WP_096462386.1">
    <property type="nucleotide sequence ID" value="NZ_AP014936.1"/>
</dbReference>
<keyword evidence="6 8" id="KW-0720">Serine protease</keyword>
<evidence type="ECO:0000256" key="9">
    <source>
        <dbReference type="SAM" id="SignalP"/>
    </source>
</evidence>
<dbReference type="InterPro" id="IPR036852">
    <property type="entry name" value="Peptidase_S8/S53_dom_sf"/>
</dbReference>
<evidence type="ECO:0000259" key="10">
    <source>
        <dbReference type="SMART" id="SM00237"/>
    </source>
</evidence>
<dbReference type="Pfam" id="PF03160">
    <property type="entry name" value="Calx-beta"/>
    <property type="match status" value="1"/>
</dbReference>
<dbReference type="InterPro" id="IPR015500">
    <property type="entry name" value="Peptidase_S8_subtilisin-rel"/>
</dbReference>
<evidence type="ECO:0000313" key="11">
    <source>
        <dbReference type="EMBL" id="BAU50048.1"/>
    </source>
</evidence>
<dbReference type="GO" id="GO:0006508">
    <property type="term" value="P:proteolysis"/>
    <property type="evidence" value="ECO:0007669"/>
    <property type="project" value="UniProtKB-KW"/>
</dbReference>
<gene>
    <name evidence="11" type="ORF">SVA_3512</name>
</gene>
<comment type="similarity">
    <text evidence="1 8">Belongs to the peptidase S8 family.</text>
</comment>
<feature type="signal peptide" evidence="9">
    <location>
        <begin position="1"/>
        <end position="27"/>
    </location>
</feature>
<keyword evidence="12" id="KW-1185">Reference proteome</keyword>
<dbReference type="GO" id="GO:0007154">
    <property type="term" value="P:cell communication"/>
    <property type="evidence" value="ECO:0007669"/>
    <property type="project" value="InterPro"/>
</dbReference>
<dbReference type="InterPro" id="IPR038081">
    <property type="entry name" value="CalX-like_sf"/>
</dbReference>
<dbReference type="Pfam" id="PF00082">
    <property type="entry name" value="Peptidase_S8"/>
    <property type="match status" value="1"/>
</dbReference>
<feature type="active site" description="Charge relay system" evidence="8">
    <location>
        <position position="394"/>
    </location>
</feature>
<evidence type="ECO:0000313" key="12">
    <source>
        <dbReference type="Proteomes" id="UP000218899"/>
    </source>
</evidence>
<feature type="domain" description="Calx-beta" evidence="10">
    <location>
        <begin position="456"/>
        <end position="555"/>
    </location>
</feature>
<dbReference type="InterPro" id="IPR050131">
    <property type="entry name" value="Peptidase_S8_subtilisin-like"/>
</dbReference>
<dbReference type="InterPro" id="IPR000209">
    <property type="entry name" value="Peptidase_S8/S53_dom"/>
</dbReference>
<keyword evidence="5 8" id="KW-0378">Hydrolase</keyword>
<feature type="chain" id="PRO_5008752370" evidence="9">
    <location>
        <begin position="28"/>
        <end position="699"/>
    </location>
</feature>
<dbReference type="GO" id="GO:0016020">
    <property type="term" value="C:membrane"/>
    <property type="evidence" value="ECO:0007669"/>
    <property type="project" value="InterPro"/>
</dbReference>
<evidence type="ECO:0000256" key="8">
    <source>
        <dbReference type="PROSITE-ProRule" id="PRU01240"/>
    </source>
</evidence>
<evidence type="ECO:0000256" key="7">
    <source>
        <dbReference type="ARBA" id="ARBA00022837"/>
    </source>
</evidence>
<evidence type="ECO:0000256" key="6">
    <source>
        <dbReference type="ARBA" id="ARBA00022825"/>
    </source>
</evidence>